<protein>
    <submittedName>
        <fullName evidence="1">Uncharacterized protein</fullName>
    </submittedName>
</protein>
<evidence type="ECO:0000313" key="2">
    <source>
        <dbReference type="Proteomes" id="UP000664382"/>
    </source>
</evidence>
<name>A0A939MLV7_9MICO</name>
<dbReference type="Proteomes" id="UP000664382">
    <property type="component" value="Unassembled WGS sequence"/>
</dbReference>
<dbReference type="AlphaFoldDB" id="A0A939MLV7"/>
<dbReference type="RefSeq" id="WP_208098049.1">
    <property type="nucleotide sequence ID" value="NZ_JAGDYM010000011.1"/>
</dbReference>
<proteinExistence type="predicted"/>
<keyword evidence="2" id="KW-1185">Reference proteome</keyword>
<accession>A0A939MLV7</accession>
<evidence type="ECO:0000313" key="1">
    <source>
        <dbReference type="EMBL" id="MBO1902280.1"/>
    </source>
</evidence>
<sequence length="52" mass="5644">MKENSNFLLVIGCADQGVGELDRRGARGASSTTGNGRIFRSLSSVAQIRKRY</sequence>
<gene>
    <name evidence="1" type="ORF">J4H92_10020</name>
</gene>
<organism evidence="1 2">
    <name type="scientific">Leucobacter weissii</name>
    <dbReference type="NCBI Taxonomy" id="1983706"/>
    <lineage>
        <taxon>Bacteria</taxon>
        <taxon>Bacillati</taxon>
        <taxon>Actinomycetota</taxon>
        <taxon>Actinomycetes</taxon>
        <taxon>Micrococcales</taxon>
        <taxon>Microbacteriaceae</taxon>
        <taxon>Leucobacter</taxon>
    </lineage>
</organism>
<reference evidence="1" key="1">
    <citation type="submission" date="2021-03" db="EMBL/GenBank/DDBJ databases">
        <title>Leucobacter chromiisoli sp. nov., isolated from chromium-containing soil of chemical plant.</title>
        <authorList>
            <person name="Xu Z."/>
        </authorList>
    </citation>
    <scope>NUCLEOTIDE SEQUENCE</scope>
    <source>
        <strain evidence="1">S27</strain>
    </source>
</reference>
<comment type="caution">
    <text evidence="1">The sequence shown here is derived from an EMBL/GenBank/DDBJ whole genome shotgun (WGS) entry which is preliminary data.</text>
</comment>
<dbReference type="EMBL" id="JAGDYM010000011">
    <property type="protein sequence ID" value="MBO1902280.1"/>
    <property type="molecule type" value="Genomic_DNA"/>
</dbReference>